<dbReference type="OrthoDB" id="4423546at2"/>
<evidence type="ECO:0000256" key="2">
    <source>
        <dbReference type="SAM" id="MobiDB-lite"/>
    </source>
</evidence>
<accession>F5XIG7</accession>
<proteinExistence type="predicted"/>
<dbReference type="STRING" id="1032480.MLP_51910"/>
<keyword evidence="3" id="KW-1133">Transmembrane helix</keyword>
<dbReference type="Proteomes" id="UP000007947">
    <property type="component" value="Chromosome"/>
</dbReference>
<keyword evidence="1" id="KW-0233">DNA recombination</keyword>
<sequence length="355" mass="39674">MGRHKKLRSAKPTLAEAAVVTTTPCGVPPAPQIAAQPRRAMRRPSRAPAVNEEERLKALFSYRPQRARNFSAAVIAAAAPIVALLPYVGWNADRERTGHLCNLLNADEAIHGTVDAARALRPENVDYFLSRRSYRTDNTFRTLRSLYYRFGRAVHPALYPEQRIQAPRAKELQPPYSADELGRLYDFALATSPTLSRRMLIVLDVISGAGALTPELDRLRGSHIRPLVTDPGRAVVTLIDRQGVVREVPLSDRTRSRRLLRLAVESGDSRLLPYSKKQVISHLQRQLAKHGHGLQLNAVRLRHTWLVNLLNRRVPVSAVMQLAGIGDAHTLAGLRRWMRTYDTTEMAALLAEAAR</sequence>
<dbReference type="KEGG" id="mph:MLP_51910"/>
<dbReference type="SUPFAM" id="SSF56349">
    <property type="entry name" value="DNA breaking-rejoining enzymes"/>
    <property type="match status" value="1"/>
</dbReference>
<dbReference type="eggNOG" id="COG0582">
    <property type="taxonomic scope" value="Bacteria"/>
</dbReference>
<evidence type="ECO:0000259" key="4">
    <source>
        <dbReference type="PROSITE" id="PS51898"/>
    </source>
</evidence>
<keyword evidence="3" id="KW-0812">Transmembrane</keyword>
<dbReference type="InterPro" id="IPR013762">
    <property type="entry name" value="Integrase-like_cat_sf"/>
</dbReference>
<evidence type="ECO:0000313" key="5">
    <source>
        <dbReference type="EMBL" id="BAK38205.1"/>
    </source>
</evidence>
<feature type="region of interest" description="Disordered" evidence="2">
    <location>
        <begin position="28"/>
        <end position="48"/>
    </location>
</feature>
<dbReference type="GO" id="GO:0015074">
    <property type="term" value="P:DNA integration"/>
    <property type="evidence" value="ECO:0007669"/>
    <property type="project" value="InterPro"/>
</dbReference>
<dbReference type="Gene3D" id="1.10.443.10">
    <property type="entry name" value="Intergrase catalytic core"/>
    <property type="match status" value="1"/>
</dbReference>
<organism evidence="5 6">
    <name type="scientific">Microlunatus phosphovorus (strain ATCC 700054 / DSM 10555 / JCM 9379 / NBRC 101784 / NCIMB 13414 / VKM Ac-1990 / NM-1)</name>
    <dbReference type="NCBI Taxonomy" id="1032480"/>
    <lineage>
        <taxon>Bacteria</taxon>
        <taxon>Bacillati</taxon>
        <taxon>Actinomycetota</taxon>
        <taxon>Actinomycetes</taxon>
        <taxon>Propionibacteriales</taxon>
        <taxon>Propionibacteriaceae</taxon>
        <taxon>Microlunatus</taxon>
    </lineage>
</organism>
<dbReference type="HOGENOM" id="CLU_780352_0_0_11"/>
<dbReference type="PROSITE" id="PS51898">
    <property type="entry name" value="TYR_RECOMBINASE"/>
    <property type="match status" value="1"/>
</dbReference>
<dbReference type="GO" id="GO:0003677">
    <property type="term" value="F:DNA binding"/>
    <property type="evidence" value="ECO:0007669"/>
    <property type="project" value="InterPro"/>
</dbReference>
<name>F5XIG7_MICPN</name>
<dbReference type="InterPro" id="IPR002104">
    <property type="entry name" value="Integrase_catalytic"/>
</dbReference>
<protein>
    <recommendedName>
        <fullName evidence="4">Tyr recombinase domain-containing protein</fullName>
    </recommendedName>
</protein>
<reference evidence="5 6" key="1">
    <citation type="submission" date="2011-05" db="EMBL/GenBank/DDBJ databases">
        <title>Whole genome sequence of Microlunatus phosphovorus NM-1.</title>
        <authorList>
            <person name="Hosoyama A."/>
            <person name="Sasaki K."/>
            <person name="Harada T."/>
            <person name="Igarashi R."/>
            <person name="Kawakoshi A."/>
            <person name="Sasagawa M."/>
            <person name="Fukada J."/>
            <person name="Nakamura S."/>
            <person name="Katano Y."/>
            <person name="Hanada S."/>
            <person name="Kamagata Y."/>
            <person name="Nakamura N."/>
            <person name="Yamazaki S."/>
            <person name="Fujita N."/>
        </authorList>
    </citation>
    <scope>NUCLEOTIDE SEQUENCE [LARGE SCALE GENOMIC DNA]</scope>
    <source>
        <strain evidence="6">ATCC 700054 / DSM 10555 / JCM 9379 / NBRC 101784 / NCIMB 13414 / VKM Ac-1990 / NM-1</strain>
    </source>
</reference>
<dbReference type="RefSeq" id="WP_013866019.1">
    <property type="nucleotide sequence ID" value="NC_015635.1"/>
</dbReference>
<evidence type="ECO:0000256" key="3">
    <source>
        <dbReference type="SAM" id="Phobius"/>
    </source>
</evidence>
<feature type="transmembrane region" description="Helical" evidence="3">
    <location>
        <begin position="70"/>
        <end position="90"/>
    </location>
</feature>
<gene>
    <name evidence="5" type="ordered locus">MLP_51910</name>
</gene>
<feature type="domain" description="Tyr recombinase" evidence="4">
    <location>
        <begin position="171"/>
        <end position="355"/>
    </location>
</feature>
<evidence type="ECO:0000256" key="1">
    <source>
        <dbReference type="ARBA" id="ARBA00023172"/>
    </source>
</evidence>
<dbReference type="AlphaFoldDB" id="F5XIG7"/>
<dbReference type="EMBL" id="AP012204">
    <property type="protein sequence ID" value="BAK38205.1"/>
    <property type="molecule type" value="Genomic_DNA"/>
</dbReference>
<keyword evidence="6" id="KW-1185">Reference proteome</keyword>
<evidence type="ECO:0000313" key="6">
    <source>
        <dbReference type="Proteomes" id="UP000007947"/>
    </source>
</evidence>
<dbReference type="InterPro" id="IPR011010">
    <property type="entry name" value="DNA_brk_join_enz"/>
</dbReference>
<dbReference type="GO" id="GO:0006310">
    <property type="term" value="P:DNA recombination"/>
    <property type="evidence" value="ECO:0007669"/>
    <property type="project" value="UniProtKB-KW"/>
</dbReference>
<keyword evidence="3" id="KW-0472">Membrane</keyword>